<dbReference type="VEuPathDB" id="TrichDB:TVAGG3_0999960"/>
<evidence type="ECO:0000313" key="2">
    <source>
        <dbReference type="Proteomes" id="UP000001542"/>
    </source>
</evidence>
<reference evidence="1" key="1">
    <citation type="submission" date="2006-10" db="EMBL/GenBank/DDBJ databases">
        <authorList>
            <person name="Amadeo P."/>
            <person name="Zhao Q."/>
            <person name="Wortman J."/>
            <person name="Fraser-Liggett C."/>
            <person name="Carlton J."/>
        </authorList>
    </citation>
    <scope>NUCLEOTIDE SEQUENCE</scope>
    <source>
        <strain evidence="1">G3</strain>
    </source>
</reference>
<dbReference type="SUPFAM" id="SSF48371">
    <property type="entry name" value="ARM repeat"/>
    <property type="match status" value="1"/>
</dbReference>
<dbReference type="KEGG" id="tva:5467044"/>
<organism evidence="1 2">
    <name type="scientific">Trichomonas vaginalis (strain ATCC PRA-98 / G3)</name>
    <dbReference type="NCBI Taxonomy" id="412133"/>
    <lineage>
        <taxon>Eukaryota</taxon>
        <taxon>Metamonada</taxon>
        <taxon>Parabasalia</taxon>
        <taxon>Trichomonadida</taxon>
        <taxon>Trichomonadidae</taxon>
        <taxon>Trichomonas</taxon>
    </lineage>
</organism>
<keyword evidence="2" id="KW-1185">Reference proteome</keyword>
<evidence type="ECO:0000313" key="1">
    <source>
        <dbReference type="EMBL" id="EAY21496.1"/>
    </source>
</evidence>
<dbReference type="InterPro" id="IPR016024">
    <property type="entry name" value="ARM-type_fold"/>
</dbReference>
<reference evidence="1" key="2">
    <citation type="journal article" date="2007" name="Science">
        <title>Draft genome sequence of the sexually transmitted pathogen Trichomonas vaginalis.</title>
        <authorList>
            <person name="Carlton J.M."/>
            <person name="Hirt R.P."/>
            <person name="Silva J.C."/>
            <person name="Delcher A.L."/>
            <person name="Schatz M."/>
            <person name="Zhao Q."/>
            <person name="Wortman J.R."/>
            <person name="Bidwell S.L."/>
            <person name="Alsmark U.C.M."/>
            <person name="Besteiro S."/>
            <person name="Sicheritz-Ponten T."/>
            <person name="Noel C.J."/>
            <person name="Dacks J.B."/>
            <person name="Foster P.G."/>
            <person name="Simillion C."/>
            <person name="Van de Peer Y."/>
            <person name="Miranda-Saavedra D."/>
            <person name="Barton G.J."/>
            <person name="Westrop G.D."/>
            <person name="Mueller S."/>
            <person name="Dessi D."/>
            <person name="Fiori P.L."/>
            <person name="Ren Q."/>
            <person name="Paulsen I."/>
            <person name="Zhang H."/>
            <person name="Bastida-Corcuera F.D."/>
            <person name="Simoes-Barbosa A."/>
            <person name="Brown M.T."/>
            <person name="Hayes R.D."/>
            <person name="Mukherjee M."/>
            <person name="Okumura C.Y."/>
            <person name="Schneider R."/>
            <person name="Smith A.J."/>
            <person name="Vanacova S."/>
            <person name="Villalvazo M."/>
            <person name="Haas B.J."/>
            <person name="Pertea M."/>
            <person name="Feldblyum T.V."/>
            <person name="Utterback T.R."/>
            <person name="Shu C.L."/>
            <person name="Osoegawa K."/>
            <person name="de Jong P.J."/>
            <person name="Hrdy I."/>
            <person name="Horvathova L."/>
            <person name="Zubacova Z."/>
            <person name="Dolezal P."/>
            <person name="Malik S.B."/>
            <person name="Logsdon J.M. Jr."/>
            <person name="Henze K."/>
            <person name="Gupta A."/>
            <person name="Wang C.C."/>
            <person name="Dunne R.L."/>
            <person name="Upcroft J.A."/>
            <person name="Upcroft P."/>
            <person name="White O."/>
            <person name="Salzberg S.L."/>
            <person name="Tang P."/>
            <person name="Chiu C.-H."/>
            <person name="Lee Y.-S."/>
            <person name="Embley T.M."/>
            <person name="Coombs G.H."/>
            <person name="Mottram J.C."/>
            <person name="Tachezy J."/>
            <person name="Fraser-Liggett C.M."/>
            <person name="Johnson P.J."/>
        </authorList>
    </citation>
    <scope>NUCLEOTIDE SEQUENCE [LARGE SCALE GENOMIC DNA]</scope>
    <source>
        <strain evidence="1">G3</strain>
    </source>
</reference>
<dbReference type="VEuPathDB" id="TrichDB:TVAG_199350"/>
<name>A2DDX0_TRIV3</name>
<dbReference type="Proteomes" id="UP000001542">
    <property type="component" value="Unassembled WGS sequence"/>
</dbReference>
<dbReference type="EMBL" id="DS113190">
    <property type="protein sequence ID" value="EAY21496.1"/>
    <property type="molecule type" value="Genomic_DNA"/>
</dbReference>
<gene>
    <name evidence="1" type="ORF">TVAG_199350</name>
</gene>
<accession>A2DDX0</accession>
<proteinExistence type="predicted"/>
<dbReference type="InParanoid" id="A2DDX0"/>
<dbReference type="AlphaFoldDB" id="A2DDX0"/>
<protein>
    <submittedName>
        <fullName evidence="1">Uncharacterized protein</fullName>
    </submittedName>
</protein>
<sequence>MFSDDNSENEMGITSDDISELNELAGHDKNFTEFQNLPSIPQLHQNIIEKLEKLIESIHHLHETNDTEPLLICIDNVINLVASSNRRITILDSKVINDTVGSIMSVMMIENDLIRTKIVELLTSLCDLFQFLVNNDNSQQFSFILQQLILSNNQDLSKKTKKFLQKLFEVQDNSTQLLFILYSFIMSNVSSNILENDIDLQIIRQFVNKLNGSSQYKINMQQLFIFLAPYFRLSPVDGKIPDVTVYSSWILADIFSRIQ</sequence>